<evidence type="ECO:0000313" key="2">
    <source>
        <dbReference type="Proteomes" id="UP000319375"/>
    </source>
</evidence>
<accession>A0A5C5RF77</accession>
<sequence>MERPQVRVRRIYEDPDPADGDRVLVDRLWPRGMSKVR</sequence>
<reference evidence="1 2" key="1">
    <citation type="submission" date="2019-06" db="EMBL/GenBank/DDBJ databases">
        <title>Tsukamurella conjunctivitidis sp. nov., Tsukamurella assacharolytica sp. nov. and Tsukamurella sputae sp. nov. isolated from patients with conjunctivitis, bacteraemia (lymphoma) and respiratory infection (sputum) in Hong Kong.</title>
        <authorList>
            <person name="Teng J.L.L."/>
            <person name="Lee H.H."/>
            <person name="Fong J.Y.H."/>
            <person name="Fok K.M.N."/>
            <person name="Lau S.K.P."/>
            <person name="Woo P.C.Y."/>
        </authorList>
    </citation>
    <scope>NUCLEOTIDE SEQUENCE [LARGE SCALE GENOMIC DNA]</scope>
    <source>
        <strain evidence="1 2">HKU72</strain>
    </source>
</reference>
<dbReference type="InterPro" id="IPR052552">
    <property type="entry name" value="YeaO-like"/>
</dbReference>
<organism evidence="1 2">
    <name type="scientific">Tsukamurella conjunctivitidis</name>
    <dbReference type="NCBI Taxonomy" id="2592068"/>
    <lineage>
        <taxon>Bacteria</taxon>
        <taxon>Bacillati</taxon>
        <taxon>Actinomycetota</taxon>
        <taxon>Actinomycetes</taxon>
        <taxon>Mycobacteriales</taxon>
        <taxon>Tsukamurellaceae</taxon>
        <taxon>Tsukamurella</taxon>
    </lineage>
</organism>
<dbReference type="Proteomes" id="UP000319375">
    <property type="component" value="Unassembled WGS sequence"/>
</dbReference>
<dbReference type="Pfam" id="PF22752">
    <property type="entry name" value="DUF488-N3i"/>
    <property type="match status" value="1"/>
</dbReference>
<comment type="caution">
    <text evidence="1">The sequence shown here is derived from an EMBL/GenBank/DDBJ whole genome shotgun (WGS) entry which is preliminary data.</text>
</comment>
<protein>
    <submittedName>
        <fullName evidence="1">DUF488 family protein</fullName>
    </submittedName>
</protein>
<dbReference type="OrthoDB" id="9790745at2"/>
<keyword evidence="2" id="KW-1185">Reference proteome</keyword>
<dbReference type="AlphaFoldDB" id="A0A5C5RF77"/>
<name>A0A5C5RF77_9ACTN</name>
<feature type="non-terminal residue" evidence="1">
    <location>
        <position position="37"/>
    </location>
</feature>
<dbReference type="EMBL" id="VIGX01000227">
    <property type="protein sequence ID" value="TWS21657.1"/>
    <property type="molecule type" value="Genomic_DNA"/>
</dbReference>
<dbReference type="RefSeq" id="WP_146489507.1">
    <property type="nucleotide sequence ID" value="NZ_VIGX01000227.1"/>
</dbReference>
<gene>
    <name evidence="1" type="ORF">FK530_25170</name>
</gene>
<proteinExistence type="predicted"/>
<evidence type="ECO:0000313" key="1">
    <source>
        <dbReference type="EMBL" id="TWS21657.1"/>
    </source>
</evidence>
<dbReference type="PANTHER" id="PTHR36849">
    <property type="entry name" value="CYTOPLASMIC PROTEIN-RELATED"/>
    <property type="match status" value="1"/>
</dbReference>
<dbReference type="PANTHER" id="PTHR36849:SF1">
    <property type="entry name" value="CYTOPLASMIC PROTEIN"/>
    <property type="match status" value="1"/>
</dbReference>